<reference evidence="1 2" key="1">
    <citation type="submission" date="2013-11" db="EMBL/GenBank/DDBJ databases">
        <title>Opisthorchis viverrini - life in the bile duct.</title>
        <authorList>
            <person name="Young N.D."/>
            <person name="Nagarajan N."/>
            <person name="Lin S.J."/>
            <person name="Korhonen P.K."/>
            <person name="Jex A.R."/>
            <person name="Hall R.S."/>
            <person name="Safavi-Hemami H."/>
            <person name="Kaewkong W."/>
            <person name="Bertrand D."/>
            <person name="Gao S."/>
            <person name="Seet Q."/>
            <person name="Wongkham S."/>
            <person name="Teh B.T."/>
            <person name="Wongkham C."/>
            <person name="Intapan P.M."/>
            <person name="Maleewong W."/>
            <person name="Yang X."/>
            <person name="Hu M."/>
            <person name="Wang Z."/>
            <person name="Hofmann A."/>
            <person name="Sternberg P.W."/>
            <person name="Tan P."/>
            <person name="Wang J."/>
            <person name="Gasser R.B."/>
        </authorList>
    </citation>
    <scope>NUCLEOTIDE SEQUENCE [LARGE SCALE GENOMIC DNA]</scope>
</reference>
<keyword evidence="2" id="KW-1185">Reference proteome</keyword>
<dbReference type="EMBL" id="KL596695">
    <property type="protein sequence ID" value="KER28635.1"/>
    <property type="molecule type" value="Genomic_DNA"/>
</dbReference>
<dbReference type="AlphaFoldDB" id="A0A074ZZB3"/>
<accession>A0A074ZZB3</accession>
<dbReference type="CTD" id="20318769"/>
<sequence>MDACQCAPSNDCIQRKFNPSSRPNATRLFPGGLSSNKATTSKGLLQTLNVCLRSMVGGSVGTEHDVRF</sequence>
<evidence type="ECO:0000313" key="2">
    <source>
        <dbReference type="Proteomes" id="UP000054324"/>
    </source>
</evidence>
<dbReference type="GeneID" id="20318769"/>
<organism evidence="1 2">
    <name type="scientific">Opisthorchis viverrini</name>
    <name type="common">Southeast Asian liver fluke</name>
    <dbReference type="NCBI Taxonomy" id="6198"/>
    <lineage>
        <taxon>Eukaryota</taxon>
        <taxon>Metazoa</taxon>
        <taxon>Spiralia</taxon>
        <taxon>Lophotrochozoa</taxon>
        <taxon>Platyhelminthes</taxon>
        <taxon>Trematoda</taxon>
        <taxon>Digenea</taxon>
        <taxon>Opisthorchiida</taxon>
        <taxon>Opisthorchiata</taxon>
        <taxon>Opisthorchiidae</taxon>
        <taxon>Opisthorchis</taxon>
    </lineage>
</organism>
<gene>
    <name evidence="1" type="ORF">T265_04587</name>
</gene>
<dbReference type="Proteomes" id="UP000054324">
    <property type="component" value="Unassembled WGS sequence"/>
</dbReference>
<proteinExistence type="predicted"/>
<dbReference type="RefSeq" id="XP_009167626.1">
    <property type="nucleotide sequence ID" value="XM_009169362.1"/>
</dbReference>
<name>A0A074ZZB3_OPIVI</name>
<dbReference type="KEGG" id="ovi:T265_04587"/>
<protein>
    <submittedName>
        <fullName evidence="1">Uncharacterized protein</fullName>
    </submittedName>
</protein>
<evidence type="ECO:0000313" key="1">
    <source>
        <dbReference type="EMBL" id="KER28635.1"/>
    </source>
</evidence>